<evidence type="ECO:0000313" key="3">
    <source>
        <dbReference type="Proteomes" id="UP000466831"/>
    </source>
</evidence>
<dbReference type="PANTHER" id="PTHR43685:SF11">
    <property type="entry name" value="GLYCOSYLTRANSFERASE TAGX-RELATED"/>
    <property type="match status" value="1"/>
</dbReference>
<dbReference type="EMBL" id="AP022584">
    <property type="protein sequence ID" value="BBY10631.1"/>
    <property type="molecule type" value="Genomic_DNA"/>
</dbReference>
<gene>
    <name evidence="2" type="ORF">MMARJ_13710</name>
</gene>
<organism evidence="2 3">
    <name type="scientific">Mycobacterium marseillense</name>
    <dbReference type="NCBI Taxonomy" id="701042"/>
    <lineage>
        <taxon>Bacteria</taxon>
        <taxon>Bacillati</taxon>
        <taxon>Actinomycetota</taxon>
        <taxon>Actinomycetes</taxon>
        <taxon>Mycobacteriales</taxon>
        <taxon>Mycobacteriaceae</taxon>
        <taxon>Mycobacterium</taxon>
        <taxon>Mycobacterium avium complex (MAC)</taxon>
    </lineage>
</organism>
<dbReference type="CDD" id="cd00761">
    <property type="entry name" value="Glyco_tranf_GTA_type"/>
    <property type="match status" value="1"/>
</dbReference>
<dbReference type="Pfam" id="PF00535">
    <property type="entry name" value="Glycos_transf_2"/>
    <property type="match status" value="1"/>
</dbReference>
<accession>A0ABN5ZPS0</accession>
<reference evidence="2 3" key="1">
    <citation type="journal article" date="2019" name="Emerg. Microbes Infect.">
        <title>Comprehensive subspecies identification of 175 nontuberculous mycobacteria species based on 7547 genomic profiles.</title>
        <authorList>
            <person name="Matsumoto Y."/>
            <person name="Kinjo T."/>
            <person name="Motooka D."/>
            <person name="Nabeya D."/>
            <person name="Jung N."/>
            <person name="Uechi K."/>
            <person name="Horii T."/>
            <person name="Iida T."/>
            <person name="Fujita J."/>
            <person name="Nakamura S."/>
        </authorList>
    </citation>
    <scope>NUCLEOTIDE SEQUENCE [LARGE SCALE GENOMIC DNA]</scope>
    <source>
        <strain evidence="2 3">JCM 17324</strain>
    </source>
</reference>
<proteinExistence type="predicted"/>
<dbReference type="InterPro" id="IPR050834">
    <property type="entry name" value="Glycosyltransf_2"/>
</dbReference>
<name>A0ABN5ZPS0_9MYCO</name>
<evidence type="ECO:0000313" key="2">
    <source>
        <dbReference type="EMBL" id="BBY10631.1"/>
    </source>
</evidence>
<evidence type="ECO:0000259" key="1">
    <source>
        <dbReference type="Pfam" id="PF00535"/>
    </source>
</evidence>
<dbReference type="SUPFAM" id="SSF53448">
    <property type="entry name" value="Nucleotide-diphospho-sugar transferases"/>
    <property type="match status" value="1"/>
</dbReference>
<dbReference type="PANTHER" id="PTHR43685">
    <property type="entry name" value="GLYCOSYLTRANSFERASE"/>
    <property type="match status" value="1"/>
</dbReference>
<dbReference type="InterPro" id="IPR001173">
    <property type="entry name" value="Glyco_trans_2-like"/>
</dbReference>
<feature type="domain" description="Glycosyltransferase 2-like" evidence="1">
    <location>
        <begin position="33"/>
        <end position="171"/>
    </location>
</feature>
<protein>
    <recommendedName>
        <fullName evidence="1">Glycosyltransferase 2-like domain-containing protein</fullName>
    </recommendedName>
</protein>
<keyword evidence="3" id="KW-1185">Reference proteome</keyword>
<sequence length="340" mass="37740">MTGPADQPCPPASGLEPAAADRIDDAQAAPLISVCVPMYNNAATIERCLRSVLDQVGVEFEIVIVDDQSTDDGAATAATLLRAGDRLIRNDARLGLNGNHNRCLELARGDYIQFLHGDDWLLPGALQTLARSFDDSDVGMAFAPRRVQTDDLPWSERRRAPSKLHVYFVRLRERNRGSSLVLQIVALWGASANLIGEPSCVMFRRRLAADAGGLRDDVYQTVDLDFWLRLMLRSAVCFVPQELSVRHHTATTESANITKAHRHWLDQLRILTWMIVDPASTSAVRAAALPWWALVWLGLLFKVTAFGPQRSSRLKALLAAPASEFARARRFRADLARPLR</sequence>
<dbReference type="InterPro" id="IPR029044">
    <property type="entry name" value="Nucleotide-diphossugar_trans"/>
</dbReference>
<dbReference type="Gene3D" id="3.90.550.10">
    <property type="entry name" value="Spore Coat Polysaccharide Biosynthesis Protein SpsA, Chain A"/>
    <property type="match status" value="1"/>
</dbReference>
<dbReference type="Proteomes" id="UP000466831">
    <property type="component" value="Chromosome"/>
</dbReference>